<feature type="transmembrane region" description="Helical" evidence="1">
    <location>
        <begin position="352"/>
        <end position="367"/>
    </location>
</feature>
<evidence type="ECO:0000256" key="1">
    <source>
        <dbReference type="SAM" id="Phobius"/>
    </source>
</evidence>
<dbReference type="Proteomes" id="UP001589832">
    <property type="component" value="Unassembled WGS sequence"/>
</dbReference>
<dbReference type="EMBL" id="JBHLTQ010000005">
    <property type="protein sequence ID" value="MFC0605129.1"/>
    <property type="molecule type" value="Genomic_DNA"/>
</dbReference>
<evidence type="ECO:0008006" key="4">
    <source>
        <dbReference type="Google" id="ProtNLM"/>
    </source>
</evidence>
<protein>
    <recommendedName>
        <fullName evidence="4">Glycosyltransferase RgtA/B/C/D-like domain-containing protein</fullName>
    </recommendedName>
</protein>
<keyword evidence="1" id="KW-0812">Transmembrane</keyword>
<feature type="transmembrane region" description="Helical" evidence="1">
    <location>
        <begin position="328"/>
        <end position="346"/>
    </location>
</feature>
<feature type="transmembrane region" description="Helical" evidence="1">
    <location>
        <begin position="76"/>
        <end position="94"/>
    </location>
</feature>
<organism evidence="2 3">
    <name type="scientific">Winogradskyella pulchriflava</name>
    <dbReference type="NCBI Taxonomy" id="1110688"/>
    <lineage>
        <taxon>Bacteria</taxon>
        <taxon>Pseudomonadati</taxon>
        <taxon>Bacteroidota</taxon>
        <taxon>Flavobacteriia</taxon>
        <taxon>Flavobacteriales</taxon>
        <taxon>Flavobacteriaceae</taxon>
        <taxon>Winogradskyella</taxon>
    </lineage>
</organism>
<comment type="caution">
    <text evidence="2">The sequence shown here is derived from an EMBL/GenBank/DDBJ whole genome shotgun (WGS) entry which is preliminary data.</text>
</comment>
<feature type="transmembrane region" description="Helical" evidence="1">
    <location>
        <begin position="294"/>
        <end position="316"/>
    </location>
</feature>
<name>A0ABV6QA20_9FLAO</name>
<sequence length="403" mass="46369">MKHIFSKTLLVITIIYALIGAYFMLNLSIGSGDEQLFISDLNFINKEGWIKAIEKGISLPHALIVYPLSKILEPYIALRVTSVFCLLLLYYYIYRRNKPTLWFFIYFTFFIGTAKVFFIGTNDAFFIMALVIFLNEIHKVIIGKEWKPSLALIALVIAIFTRELIVIYMPILLLGMFIALKTKKIISKQIIAPSIVLVMCLIVNIPAFMLNGKPSYDAKKPPENVNVNWTQRQYLAQLLVNEGKLPNYQHPSFVETQNYINENGEDALPKSLLQSLFFNPQLTILEFYKDFWSIIYFGSRQLSLILLIVIGCFFINIKKLSLLNVKNYIPFSLVALTSIFALLIISYVELRWLVPIFIMAIIYYAYLEKVGDITKKLSVANLALMLILIVYGVYRIVPELIMI</sequence>
<feature type="transmembrane region" description="Helical" evidence="1">
    <location>
        <begin position="190"/>
        <end position="210"/>
    </location>
</feature>
<reference evidence="2 3" key="1">
    <citation type="submission" date="2024-09" db="EMBL/GenBank/DDBJ databases">
        <authorList>
            <person name="Sun Q."/>
            <person name="Mori K."/>
        </authorList>
    </citation>
    <scope>NUCLEOTIDE SEQUENCE [LARGE SCALE GENOMIC DNA]</scope>
    <source>
        <strain evidence="2 3">NCAIM B.02481</strain>
    </source>
</reference>
<accession>A0ABV6QA20</accession>
<keyword evidence="1" id="KW-0472">Membrane</keyword>
<evidence type="ECO:0000313" key="3">
    <source>
        <dbReference type="Proteomes" id="UP001589832"/>
    </source>
</evidence>
<proteinExistence type="predicted"/>
<feature type="transmembrane region" description="Helical" evidence="1">
    <location>
        <begin position="152"/>
        <end position="178"/>
    </location>
</feature>
<keyword evidence="3" id="KW-1185">Reference proteome</keyword>
<feature type="transmembrane region" description="Helical" evidence="1">
    <location>
        <begin position="379"/>
        <end position="397"/>
    </location>
</feature>
<gene>
    <name evidence="2" type="ORF">ACFFGA_11230</name>
</gene>
<dbReference type="RefSeq" id="WP_386063940.1">
    <property type="nucleotide sequence ID" value="NZ_JBHLTQ010000005.1"/>
</dbReference>
<keyword evidence="1" id="KW-1133">Transmembrane helix</keyword>
<feature type="transmembrane region" description="Helical" evidence="1">
    <location>
        <begin position="101"/>
        <end position="132"/>
    </location>
</feature>
<evidence type="ECO:0000313" key="2">
    <source>
        <dbReference type="EMBL" id="MFC0605129.1"/>
    </source>
</evidence>
<feature type="transmembrane region" description="Helical" evidence="1">
    <location>
        <begin position="9"/>
        <end position="29"/>
    </location>
</feature>